<dbReference type="SUPFAM" id="SSF53474">
    <property type="entry name" value="alpha/beta-Hydrolases"/>
    <property type="match status" value="1"/>
</dbReference>
<dbReference type="InterPro" id="IPR000073">
    <property type="entry name" value="AB_hydrolase_1"/>
</dbReference>
<dbReference type="RefSeq" id="WP_054536256.1">
    <property type="nucleotide sequence ID" value="NZ_LGKP01000032.1"/>
</dbReference>
<dbReference type="InterPro" id="IPR029058">
    <property type="entry name" value="AB_hydrolase_fold"/>
</dbReference>
<name>A0A0P6XZG2_9CHLR</name>
<dbReference type="STRING" id="70996.SE18_20105"/>
<accession>A0A0P6XZG2</accession>
<sequence length="264" mass="28754">MPPIDVRGHSLMYDDTGDGEVVLCIHGFPFNRSMWDEARMALASRYRVLSPDLRGFGESSGSDSWTLDDQANDLIELLDRLGIDRAAVLGLSMGGYIALNLARRYPEHLWAMVLIDTKATADNYEAKQNRLKTAETALREGAAPIAAQMLPKLLSPANADDQRLVERLNSMMLTTNPKTIANAAHAMASRPDSTQYLSTMAMPSLVIVGNDDQITTPHDAHAMVNALPNSSLVTIPAAGHMSVLEQPEIAYGAIRAFLEQAHNA</sequence>
<evidence type="ECO:0000259" key="1">
    <source>
        <dbReference type="Pfam" id="PF00561"/>
    </source>
</evidence>
<dbReference type="Proteomes" id="UP000050277">
    <property type="component" value="Unassembled WGS sequence"/>
</dbReference>
<comment type="caution">
    <text evidence="2">The sequence shown here is derived from an EMBL/GenBank/DDBJ whole genome shotgun (WGS) entry which is preliminary data.</text>
</comment>
<reference evidence="2 3" key="1">
    <citation type="submission" date="2015-07" db="EMBL/GenBank/DDBJ databases">
        <title>Whole genome sequence of Herpetosiphon geysericola DSM 7119.</title>
        <authorList>
            <person name="Hemp J."/>
            <person name="Ward L.M."/>
            <person name="Pace L.A."/>
            <person name="Fischer W.W."/>
        </authorList>
    </citation>
    <scope>NUCLEOTIDE SEQUENCE [LARGE SCALE GENOMIC DNA]</scope>
    <source>
        <strain evidence="2 3">DSM 7119</strain>
    </source>
</reference>
<dbReference type="PRINTS" id="PR00111">
    <property type="entry name" value="ABHYDROLASE"/>
</dbReference>
<dbReference type="Gene3D" id="3.40.50.1820">
    <property type="entry name" value="alpha/beta hydrolase"/>
    <property type="match status" value="1"/>
</dbReference>
<protein>
    <recommendedName>
        <fullName evidence="1">AB hydrolase-1 domain-containing protein</fullName>
    </recommendedName>
</protein>
<dbReference type="InterPro" id="IPR050266">
    <property type="entry name" value="AB_hydrolase_sf"/>
</dbReference>
<keyword evidence="3" id="KW-1185">Reference proteome</keyword>
<dbReference type="OrthoDB" id="252464at2"/>
<dbReference type="AlphaFoldDB" id="A0A0P6XZG2"/>
<evidence type="ECO:0000313" key="3">
    <source>
        <dbReference type="Proteomes" id="UP000050277"/>
    </source>
</evidence>
<proteinExistence type="predicted"/>
<dbReference type="Pfam" id="PF00561">
    <property type="entry name" value="Abhydrolase_1"/>
    <property type="match status" value="1"/>
</dbReference>
<organism evidence="2 3">
    <name type="scientific">Herpetosiphon geysericola</name>
    <dbReference type="NCBI Taxonomy" id="70996"/>
    <lineage>
        <taxon>Bacteria</taxon>
        <taxon>Bacillati</taxon>
        <taxon>Chloroflexota</taxon>
        <taxon>Chloroflexia</taxon>
        <taxon>Herpetosiphonales</taxon>
        <taxon>Herpetosiphonaceae</taxon>
        <taxon>Herpetosiphon</taxon>
    </lineage>
</organism>
<feature type="domain" description="AB hydrolase-1" evidence="1">
    <location>
        <begin position="21"/>
        <end position="246"/>
    </location>
</feature>
<dbReference type="EMBL" id="LGKP01000032">
    <property type="protein sequence ID" value="KPL81908.1"/>
    <property type="molecule type" value="Genomic_DNA"/>
</dbReference>
<evidence type="ECO:0000313" key="2">
    <source>
        <dbReference type="EMBL" id="KPL81908.1"/>
    </source>
</evidence>
<dbReference type="PANTHER" id="PTHR43798">
    <property type="entry name" value="MONOACYLGLYCEROL LIPASE"/>
    <property type="match status" value="1"/>
</dbReference>
<gene>
    <name evidence="2" type="ORF">SE18_20105</name>
</gene>